<sequence>MALVPNDPFRQLSNMRRDFENFFSNLPAAFENEYRNLGGVRVDVHETENEVVATCDIPGLEKKEDINITIENNMLRVSGTINRTNEAKEENMHRKERFVGSFNRSVSLPTSVSEEGVKASYKNGVLEVRMPKLTVGNNTKKIDVDFQ</sequence>
<dbReference type="RefSeq" id="WP_118876100.1">
    <property type="nucleotide sequence ID" value="NZ_QWEI01000004.1"/>
</dbReference>
<evidence type="ECO:0000313" key="4">
    <source>
        <dbReference type="EMBL" id="RHW36577.1"/>
    </source>
</evidence>
<dbReference type="InterPro" id="IPR008978">
    <property type="entry name" value="HSP20-like_chaperone"/>
</dbReference>
<keyword evidence="5" id="KW-1185">Reference proteome</keyword>
<dbReference type="SUPFAM" id="SSF49764">
    <property type="entry name" value="HSP20-like chaperones"/>
    <property type="match status" value="1"/>
</dbReference>
<dbReference type="PANTHER" id="PTHR11527">
    <property type="entry name" value="HEAT-SHOCK PROTEIN 20 FAMILY MEMBER"/>
    <property type="match status" value="1"/>
</dbReference>
<evidence type="ECO:0000259" key="3">
    <source>
        <dbReference type="PROSITE" id="PS01031"/>
    </source>
</evidence>
<gene>
    <name evidence="4" type="ORF">D1B33_09210</name>
</gene>
<organism evidence="4 5">
    <name type="scientific">Ureibacillus yapensis</name>
    <dbReference type="NCBI Taxonomy" id="2304605"/>
    <lineage>
        <taxon>Bacteria</taxon>
        <taxon>Bacillati</taxon>
        <taxon>Bacillota</taxon>
        <taxon>Bacilli</taxon>
        <taxon>Bacillales</taxon>
        <taxon>Caryophanaceae</taxon>
        <taxon>Ureibacillus</taxon>
    </lineage>
</organism>
<dbReference type="InterPro" id="IPR002068">
    <property type="entry name" value="A-crystallin/Hsp20_dom"/>
</dbReference>
<feature type="domain" description="SHSP" evidence="3">
    <location>
        <begin position="33"/>
        <end position="147"/>
    </location>
</feature>
<evidence type="ECO:0000256" key="1">
    <source>
        <dbReference type="PROSITE-ProRule" id="PRU00285"/>
    </source>
</evidence>
<dbReference type="PROSITE" id="PS01031">
    <property type="entry name" value="SHSP"/>
    <property type="match status" value="1"/>
</dbReference>
<accession>A0A396S7U2</accession>
<reference evidence="4 5" key="1">
    <citation type="submission" date="2018-08" db="EMBL/GenBank/DDBJ databases">
        <title>Lysinibacillus sp. YLB-03 draft genome sequence.</title>
        <authorList>
            <person name="Yu L."/>
        </authorList>
    </citation>
    <scope>NUCLEOTIDE SEQUENCE [LARGE SCALE GENOMIC DNA]</scope>
    <source>
        <strain evidence="4 5">YLB-03</strain>
    </source>
</reference>
<proteinExistence type="inferred from homology"/>
<evidence type="ECO:0000313" key="5">
    <source>
        <dbReference type="Proteomes" id="UP000265692"/>
    </source>
</evidence>
<dbReference type="Gene3D" id="2.60.40.790">
    <property type="match status" value="1"/>
</dbReference>
<dbReference type="AlphaFoldDB" id="A0A396S7U2"/>
<dbReference type="EMBL" id="QWEI01000004">
    <property type="protein sequence ID" value="RHW36577.1"/>
    <property type="molecule type" value="Genomic_DNA"/>
</dbReference>
<name>A0A396S7U2_9BACL</name>
<evidence type="ECO:0000256" key="2">
    <source>
        <dbReference type="RuleBase" id="RU003616"/>
    </source>
</evidence>
<protein>
    <submittedName>
        <fullName evidence="4">Hsp20/alpha crystallin family protein</fullName>
    </submittedName>
</protein>
<dbReference type="OrthoDB" id="1806521at2"/>
<dbReference type="Proteomes" id="UP000265692">
    <property type="component" value="Unassembled WGS sequence"/>
</dbReference>
<comment type="similarity">
    <text evidence="1 2">Belongs to the small heat shock protein (HSP20) family.</text>
</comment>
<dbReference type="InterPro" id="IPR031107">
    <property type="entry name" value="Small_HSP"/>
</dbReference>
<dbReference type="Pfam" id="PF00011">
    <property type="entry name" value="HSP20"/>
    <property type="match status" value="1"/>
</dbReference>
<dbReference type="CDD" id="cd06464">
    <property type="entry name" value="ACD_sHsps-like"/>
    <property type="match status" value="1"/>
</dbReference>
<comment type="caution">
    <text evidence="4">The sequence shown here is derived from an EMBL/GenBank/DDBJ whole genome shotgun (WGS) entry which is preliminary data.</text>
</comment>